<reference evidence="2 3" key="1">
    <citation type="submission" date="2016-05" db="EMBL/GenBank/DDBJ databases">
        <title>A degradative enzymes factory behind the ericoid mycorrhizal symbiosis.</title>
        <authorList>
            <consortium name="DOE Joint Genome Institute"/>
            <person name="Martino E."/>
            <person name="Morin E."/>
            <person name="Grelet G."/>
            <person name="Kuo A."/>
            <person name="Kohler A."/>
            <person name="Daghino S."/>
            <person name="Barry K."/>
            <person name="Choi C."/>
            <person name="Cichocki N."/>
            <person name="Clum A."/>
            <person name="Copeland A."/>
            <person name="Hainaut M."/>
            <person name="Haridas S."/>
            <person name="Labutti K."/>
            <person name="Lindquist E."/>
            <person name="Lipzen A."/>
            <person name="Khouja H.-R."/>
            <person name="Murat C."/>
            <person name="Ohm R."/>
            <person name="Olson A."/>
            <person name="Spatafora J."/>
            <person name="Veneault-Fourrey C."/>
            <person name="Henrissat B."/>
            <person name="Grigoriev I."/>
            <person name="Martin F."/>
            <person name="Perotto S."/>
        </authorList>
    </citation>
    <scope>NUCLEOTIDE SEQUENCE [LARGE SCALE GENOMIC DNA]</scope>
    <source>
        <strain evidence="2 3">UAMH 7357</strain>
    </source>
</reference>
<proteinExistence type="predicted"/>
<organism evidence="2 3">
    <name type="scientific">Hyaloscypha hepaticicola</name>
    <dbReference type="NCBI Taxonomy" id="2082293"/>
    <lineage>
        <taxon>Eukaryota</taxon>
        <taxon>Fungi</taxon>
        <taxon>Dikarya</taxon>
        <taxon>Ascomycota</taxon>
        <taxon>Pezizomycotina</taxon>
        <taxon>Leotiomycetes</taxon>
        <taxon>Helotiales</taxon>
        <taxon>Hyaloscyphaceae</taxon>
        <taxon>Hyaloscypha</taxon>
    </lineage>
</organism>
<sequence length="164" mass="18471">MRISAIHHESNLTTSTWKLSSSLEDLTANLSGFRGYVWGVVDWMFLPHAWRSSQSRHAGNCSYCQQVQYQHVAENVLAHDQALYVTIVSLILLWEQGLDISGQVSYATLDTTGLLKAFFSLPGCSSPHRPRSEEVWEDDAVPLNAPQLATADDHPRRTMQDERT</sequence>
<name>A0A2J6PS16_9HELO</name>
<evidence type="ECO:0000313" key="3">
    <source>
        <dbReference type="Proteomes" id="UP000235672"/>
    </source>
</evidence>
<dbReference type="Proteomes" id="UP000235672">
    <property type="component" value="Unassembled WGS sequence"/>
</dbReference>
<evidence type="ECO:0000256" key="1">
    <source>
        <dbReference type="SAM" id="MobiDB-lite"/>
    </source>
</evidence>
<evidence type="ECO:0000313" key="2">
    <source>
        <dbReference type="EMBL" id="PMD16804.1"/>
    </source>
</evidence>
<dbReference type="AlphaFoldDB" id="A0A2J6PS16"/>
<gene>
    <name evidence="2" type="ORF">NA56DRAFT_752783</name>
</gene>
<protein>
    <submittedName>
        <fullName evidence="2">Uncharacterized protein</fullName>
    </submittedName>
</protein>
<dbReference type="EMBL" id="KZ613503">
    <property type="protein sequence ID" value="PMD16804.1"/>
    <property type="molecule type" value="Genomic_DNA"/>
</dbReference>
<keyword evidence="3" id="KW-1185">Reference proteome</keyword>
<feature type="region of interest" description="Disordered" evidence="1">
    <location>
        <begin position="130"/>
        <end position="164"/>
    </location>
</feature>
<accession>A0A2J6PS16</accession>
<feature type="compositionally biased region" description="Basic and acidic residues" evidence="1">
    <location>
        <begin position="151"/>
        <end position="164"/>
    </location>
</feature>